<protein>
    <submittedName>
        <fullName evidence="1">Uncharacterized protein</fullName>
    </submittedName>
</protein>
<keyword evidence="2" id="KW-1185">Reference proteome</keyword>
<comment type="caution">
    <text evidence="1">The sequence shown here is derived from an EMBL/GenBank/DDBJ whole genome shotgun (WGS) entry which is preliminary data.</text>
</comment>
<accession>A0A1A6C1G6</accession>
<reference evidence="1 2" key="1">
    <citation type="journal article" date="2014" name="Genome Announc.">
        <title>Draft Genome Sequence of the Iron-Oxidizing, Acidophilic, and Halotolerant 'Thiobacillus prosperus' Type Strain DSM 5130.</title>
        <authorList>
            <person name="Ossandon F.J."/>
            <person name="Cardenas J.P."/>
            <person name="Corbett M."/>
            <person name="Quatrini R."/>
            <person name="Holmes D.S."/>
            <person name="Watkin E."/>
        </authorList>
    </citation>
    <scope>NUCLEOTIDE SEQUENCE [LARGE SCALE GENOMIC DNA]</scope>
    <source>
        <strain evidence="1 2">DSM 5130</strain>
    </source>
</reference>
<dbReference type="AlphaFoldDB" id="A0A1A6C1G6"/>
<evidence type="ECO:0000313" key="1">
    <source>
        <dbReference type="EMBL" id="OBS08403.1"/>
    </source>
</evidence>
<dbReference type="Proteomes" id="UP000029273">
    <property type="component" value="Unassembled WGS sequence"/>
</dbReference>
<dbReference type="EMBL" id="JQSG02000006">
    <property type="protein sequence ID" value="OBS08403.1"/>
    <property type="molecule type" value="Genomic_DNA"/>
</dbReference>
<organism evidence="1 2">
    <name type="scientific">Acidihalobacter prosperus</name>
    <dbReference type="NCBI Taxonomy" id="160660"/>
    <lineage>
        <taxon>Bacteria</taxon>
        <taxon>Pseudomonadati</taxon>
        <taxon>Pseudomonadota</taxon>
        <taxon>Gammaproteobacteria</taxon>
        <taxon>Chromatiales</taxon>
        <taxon>Ectothiorhodospiraceae</taxon>
        <taxon>Acidihalobacter</taxon>
    </lineage>
</organism>
<gene>
    <name evidence="1" type="ORF">Thpro_022653</name>
</gene>
<evidence type="ECO:0000313" key="2">
    <source>
        <dbReference type="Proteomes" id="UP000029273"/>
    </source>
</evidence>
<proteinExistence type="predicted"/>
<sequence length="41" mass="4644">MTHNLGQHPQKRQSVFVVFDNRLTPITPRGDVVERSGKLNA</sequence>
<name>A0A1A6C1G6_9GAMM</name>